<protein>
    <submittedName>
        <fullName evidence="2">Uncharacterized protein</fullName>
    </submittedName>
</protein>
<gene>
    <name evidence="2" type="ORF">Vafri_11801</name>
</gene>
<feature type="region of interest" description="Disordered" evidence="1">
    <location>
        <begin position="82"/>
        <end position="105"/>
    </location>
</feature>
<dbReference type="AlphaFoldDB" id="A0A8J4B906"/>
<evidence type="ECO:0000313" key="2">
    <source>
        <dbReference type="EMBL" id="GIL56447.1"/>
    </source>
</evidence>
<comment type="caution">
    <text evidence="2">The sequence shown here is derived from an EMBL/GenBank/DDBJ whole genome shotgun (WGS) entry which is preliminary data.</text>
</comment>
<name>A0A8J4B906_9CHLO</name>
<dbReference type="EMBL" id="BNCO01000024">
    <property type="protein sequence ID" value="GIL56447.1"/>
    <property type="molecule type" value="Genomic_DNA"/>
</dbReference>
<proteinExistence type="predicted"/>
<sequence>MPELEAEQWRMALDSLVPEVAAAFEEWLRSMAPDGEGSQQVVREAHFMERLRQVAAMCGPGGGSCRRLVAVVGRAHAARLRRALQQQHQQDEQVQQMPLRKNRGL</sequence>
<evidence type="ECO:0000313" key="3">
    <source>
        <dbReference type="Proteomes" id="UP000747399"/>
    </source>
</evidence>
<feature type="compositionally biased region" description="Low complexity" evidence="1">
    <location>
        <begin position="83"/>
        <end position="96"/>
    </location>
</feature>
<evidence type="ECO:0000256" key="1">
    <source>
        <dbReference type="SAM" id="MobiDB-lite"/>
    </source>
</evidence>
<keyword evidence="3" id="KW-1185">Reference proteome</keyword>
<reference evidence="2" key="1">
    <citation type="journal article" date="2021" name="Proc. Natl. Acad. Sci. U.S.A.">
        <title>Three genomes in the algal genus Volvox reveal the fate of a haploid sex-determining region after a transition to homothallism.</title>
        <authorList>
            <person name="Yamamoto K."/>
            <person name="Hamaji T."/>
            <person name="Kawai-Toyooka H."/>
            <person name="Matsuzaki R."/>
            <person name="Takahashi F."/>
            <person name="Nishimura Y."/>
            <person name="Kawachi M."/>
            <person name="Noguchi H."/>
            <person name="Minakuchi Y."/>
            <person name="Umen J.G."/>
            <person name="Toyoda A."/>
            <person name="Nozaki H."/>
        </authorList>
    </citation>
    <scope>NUCLEOTIDE SEQUENCE</scope>
    <source>
        <strain evidence="2">NIES-3780</strain>
    </source>
</reference>
<accession>A0A8J4B906</accession>
<organism evidence="2 3">
    <name type="scientific">Volvox africanus</name>
    <dbReference type="NCBI Taxonomy" id="51714"/>
    <lineage>
        <taxon>Eukaryota</taxon>
        <taxon>Viridiplantae</taxon>
        <taxon>Chlorophyta</taxon>
        <taxon>core chlorophytes</taxon>
        <taxon>Chlorophyceae</taxon>
        <taxon>CS clade</taxon>
        <taxon>Chlamydomonadales</taxon>
        <taxon>Volvocaceae</taxon>
        <taxon>Volvox</taxon>
    </lineage>
</organism>
<dbReference type="Proteomes" id="UP000747399">
    <property type="component" value="Unassembled WGS sequence"/>
</dbReference>